<gene>
    <name evidence="3" type="primary">LOC107025042</name>
</gene>
<evidence type="ECO:0000313" key="3">
    <source>
        <dbReference type="RefSeq" id="XP_015081404.1"/>
    </source>
</evidence>
<feature type="region of interest" description="Disordered" evidence="1">
    <location>
        <begin position="172"/>
        <end position="191"/>
    </location>
</feature>
<feature type="compositionally biased region" description="Polar residues" evidence="1">
    <location>
        <begin position="172"/>
        <end position="188"/>
    </location>
</feature>
<dbReference type="RefSeq" id="XP_015081404.1">
    <property type="nucleotide sequence ID" value="XM_015225918.1"/>
</dbReference>
<protein>
    <submittedName>
        <fullName evidence="3">Uncharacterized protein LOC107025042</fullName>
    </submittedName>
</protein>
<name>A0ABM1H7B7_SOLPN</name>
<dbReference type="Proteomes" id="UP000694930">
    <property type="component" value="Chromosome 7"/>
</dbReference>
<dbReference type="GeneID" id="107025042"/>
<reference evidence="2" key="1">
    <citation type="journal article" date="2014" name="Nat. Genet.">
        <title>The genome of the stress-tolerant wild tomato species Solanum pennellii.</title>
        <authorList>
            <person name="Bolger A."/>
            <person name="Scossa F."/>
            <person name="Bolger M.E."/>
            <person name="Lanz C."/>
            <person name="Maumus F."/>
            <person name="Tohge T."/>
            <person name="Quesneville H."/>
            <person name="Alseekh S."/>
            <person name="Sorensen I."/>
            <person name="Lichtenstein G."/>
            <person name="Fich E.A."/>
            <person name="Conte M."/>
            <person name="Keller H."/>
            <person name="Schneeberger K."/>
            <person name="Schwacke R."/>
            <person name="Ofner I."/>
            <person name="Vrebalov J."/>
            <person name="Xu Y."/>
            <person name="Osorio S."/>
            <person name="Aflitos S.A."/>
            <person name="Schijlen E."/>
            <person name="Jimenez-Gomez J.M."/>
            <person name="Ryngajllo M."/>
            <person name="Kimura S."/>
            <person name="Kumar R."/>
            <person name="Koenig D."/>
            <person name="Headland L.R."/>
            <person name="Maloof J.N."/>
            <person name="Sinha N."/>
            <person name="van Ham R.C."/>
            <person name="Lankhorst R.K."/>
            <person name="Mao L."/>
            <person name="Vogel A."/>
            <person name="Arsova B."/>
            <person name="Panstruga R."/>
            <person name="Fei Z."/>
            <person name="Rose J.K."/>
            <person name="Zamir D."/>
            <person name="Carrari F."/>
            <person name="Giovannoni J.J."/>
            <person name="Weigel D."/>
            <person name="Usadel B."/>
            <person name="Fernie A.R."/>
        </authorList>
    </citation>
    <scope>NUCLEOTIDE SEQUENCE [LARGE SCALE GENOMIC DNA]</scope>
    <source>
        <strain evidence="2">cv. LA0716</strain>
    </source>
</reference>
<evidence type="ECO:0000256" key="1">
    <source>
        <dbReference type="SAM" id="MobiDB-lite"/>
    </source>
</evidence>
<dbReference type="Pfam" id="PF08284">
    <property type="entry name" value="RVP_2"/>
    <property type="match status" value="1"/>
</dbReference>
<reference evidence="3" key="2">
    <citation type="submission" date="2025-08" db="UniProtKB">
        <authorList>
            <consortium name="RefSeq"/>
        </authorList>
    </citation>
    <scope>IDENTIFICATION</scope>
</reference>
<feature type="region of interest" description="Disordered" evidence="1">
    <location>
        <begin position="1"/>
        <end position="53"/>
    </location>
</feature>
<sequence>MKTRRTVTRRAGDKIGNAEATPQGNRNAPPMQAAANEQVPVNPSAMKDGEGDEDSQDFFDEVYKILFAMGVSTTEKDELAAYQLKDVANTWLIVYAQQVEYSRLRMNNRESKKARGSNPKPQKGRNVDPTKKKLTCGKCGKKHVGECLIGTNICYGVGKGVHMVKDCPNLRSQGKGNGQAQPSGTSSEAPKRNRFYALKARGEQENSPDVVKGMLQVFSVDIYAFLDPGATLSFVTPLVARKFGVLPYVLIELFSIRTPMGDSVVAKESIGNVL</sequence>
<keyword evidence="2" id="KW-1185">Reference proteome</keyword>
<evidence type="ECO:0000313" key="2">
    <source>
        <dbReference type="Proteomes" id="UP000694930"/>
    </source>
</evidence>
<accession>A0ABM1H7B7</accession>
<organism evidence="2 3">
    <name type="scientific">Solanum pennellii</name>
    <name type="common">Tomato</name>
    <name type="synonym">Lycopersicon pennellii</name>
    <dbReference type="NCBI Taxonomy" id="28526"/>
    <lineage>
        <taxon>Eukaryota</taxon>
        <taxon>Viridiplantae</taxon>
        <taxon>Streptophyta</taxon>
        <taxon>Embryophyta</taxon>
        <taxon>Tracheophyta</taxon>
        <taxon>Spermatophyta</taxon>
        <taxon>Magnoliopsida</taxon>
        <taxon>eudicotyledons</taxon>
        <taxon>Gunneridae</taxon>
        <taxon>Pentapetalae</taxon>
        <taxon>asterids</taxon>
        <taxon>lamiids</taxon>
        <taxon>Solanales</taxon>
        <taxon>Solanaceae</taxon>
        <taxon>Solanoideae</taxon>
        <taxon>Solaneae</taxon>
        <taxon>Solanum</taxon>
        <taxon>Solanum subgen. Lycopersicon</taxon>
    </lineage>
</organism>
<feature type="region of interest" description="Disordered" evidence="1">
    <location>
        <begin position="106"/>
        <end position="132"/>
    </location>
</feature>
<proteinExistence type="predicted"/>